<reference evidence="2 3" key="1">
    <citation type="submission" date="2014-07" db="EMBL/GenBank/DDBJ databases">
        <title>Unique and conserved regions in Vibrio harveyi and related species in comparison with the shrimp pathogen Vibrio harveyi CAIM 1792.</title>
        <authorList>
            <person name="Espinoza-Valles I."/>
            <person name="Vora G."/>
            <person name="Leekitcharoenphon P."/>
            <person name="Ussery D."/>
            <person name="Hoj L."/>
            <person name="Gomez-Gil B."/>
        </authorList>
    </citation>
    <scope>NUCLEOTIDE SEQUENCE [LARGE SCALE GENOMIC DNA]</scope>
    <source>
        <strain evidence="3">CAIM 1854 / LMG 25443</strain>
    </source>
</reference>
<evidence type="ECO:0000313" key="3">
    <source>
        <dbReference type="Proteomes" id="UP000031586"/>
    </source>
</evidence>
<comment type="caution">
    <text evidence="2">The sequence shown here is derived from an EMBL/GenBank/DDBJ whole genome shotgun (WGS) entry which is preliminary data.</text>
</comment>
<dbReference type="RefSeq" id="WP_020197612.1">
    <property type="nucleotide sequence ID" value="NZ_BAOH01000131.1"/>
</dbReference>
<evidence type="ECO:0000313" key="2">
    <source>
        <dbReference type="EMBL" id="KIF51528.1"/>
    </source>
</evidence>
<evidence type="ECO:0008006" key="4">
    <source>
        <dbReference type="Google" id="ProtNLM"/>
    </source>
</evidence>
<dbReference type="Pfam" id="PF03230">
    <property type="entry name" value="Antirestrict"/>
    <property type="match status" value="1"/>
</dbReference>
<accession>A0A0C1VNU5</accession>
<evidence type="ECO:0000256" key="1">
    <source>
        <dbReference type="ARBA" id="ARBA00008618"/>
    </source>
</evidence>
<dbReference type="InterPro" id="IPR004914">
    <property type="entry name" value="Antirestrict"/>
</dbReference>
<proteinExistence type="inferred from homology"/>
<comment type="similarity">
    <text evidence="1">Belongs to the antirestriction protein family.</text>
</comment>
<dbReference type="Proteomes" id="UP000031586">
    <property type="component" value="Unassembled WGS sequence"/>
</dbReference>
<organism evidence="2 3">
    <name type="scientific">Vibrio owensii CAIM 1854 = LMG 25443</name>
    <dbReference type="NCBI Taxonomy" id="1229493"/>
    <lineage>
        <taxon>Bacteria</taxon>
        <taxon>Pseudomonadati</taxon>
        <taxon>Pseudomonadota</taxon>
        <taxon>Gammaproteobacteria</taxon>
        <taxon>Vibrionales</taxon>
        <taxon>Vibrionaceae</taxon>
        <taxon>Vibrio</taxon>
    </lineage>
</organism>
<name>A0A0C1VNU5_9VIBR</name>
<sequence>MITATIVSEQERLNFYPSITRQFVFLENSIYRFSDEFLKEYDGAYWEFVTLDNGGKFAYPVMNTQVTLDNPHNYSSGTFSQEAAGMCIWLIALSFCAIVAFEKGDVAEMENFNHHQVRLMEYAREHSEWDNIARVID</sequence>
<dbReference type="AlphaFoldDB" id="A0A0C1VNU5"/>
<dbReference type="PATRIC" id="fig|1229493.5.peg.3163"/>
<dbReference type="Gene3D" id="3.30.70.3580">
    <property type="entry name" value="Antirestriction protein"/>
    <property type="match status" value="1"/>
</dbReference>
<protein>
    <recommendedName>
        <fullName evidence="4">Antirestriction protein</fullName>
    </recommendedName>
</protein>
<dbReference type="EMBL" id="JPRD01000035">
    <property type="protein sequence ID" value="KIF51528.1"/>
    <property type="molecule type" value="Genomic_DNA"/>
</dbReference>
<dbReference type="InterPro" id="IPR042297">
    <property type="entry name" value="Antirestriction_sf"/>
</dbReference>
<gene>
    <name evidence="2" type="ORF">H735_19185</name>
</gene>